<evidence type="ECO:0000259" key="1">
    <source>
        <dbReference type="Pfam" id="PF14534"/>
    </source>
</evidence>
<dbReference type="RefSeq" id="WP_209668028.1">
    <property type="nucleotide sequence ID" value="NZ_JAGGMS010000001.1"/>
</dbReference>
<keyword evidence="3" id="KW-1185">Reference proteome</keyword>
<name>A0ABS4Q1V3_9PSEU</name>
<comment type="caution">
    <text evidence="2">The sequence shown here is derived from an EMBL/GenBank/DDBJ whole genome shotgun (WGS) entry which is preliminary data.</text>
</comment>
<dbReference type="Pfam" id="PF14534">
    <property type="entry name" value="DUF4440"/>
    <property type="match status" value="1"/>
</dbReference>
<feature type="domain" description="DUF4440" evidence="1">
    <location>
        <begin position="13"/>
        <end position="115"/>
    </location>
</feature>
<dbReference type="Proteomes" id="UP000741013">
    <property type="component" value="Unassembled WGS sequence"/>
</dbReference>
<evidence type="ECO:0000313" key="2">
    <source>
        <dbReference type="EMBL" id="MBP2185090.1"/>
    </source>
</evidence>
<sequence>MTDIHDTPQHHQARYAAAFDAADPAALERCYENTAVLVPRPGLPLTGDDRRNATGHLLGWGLPIEASTRHAYVSGDLALLIVDWSIRGTAADGTRVDLSGAATDVLRRGGDGRWRYAIDNPFGTAAG</sequence>
<dbReference type="EMBL" id="JAGGMS010000001">
    <property type="protein sequence ID" value="MBP2185090.1"/>
    <property type="molecule type" value="Genomic_DNA"/>
</dbReference>
<protein>
    <submittedName>
        <fullName evidence="2">Ketosteroid isomerase-like protein</fullName>
    </submittedName>
</protein>
<gene>
    <name evidence="2" type="ORF">JOM49_006616</name>
</gene>
<reference evidence="2 3" key="1">
    <citation type="submission" date="2021-03" db="EMBL/GenBank/DDBJ databases">
        <title>Sequencing the genomes of 1000 actinobacteria strains.</title>
        <authorList>
            <person name="Klenk H.-P."/>
        </authorList>
    </citation>
    <scope>NUCLEOTIDE SEQUENCE [LARGE SCALE GENOMIC DNA]</scope>
    <source>
        <strain evidence="2 3">DSM 45510</strain>
    </source>
</reference>
<proteinExistence type="predicted"/>
<dbReference type="Gene3D" id="3.10.450.50">
    <property type="match status" value="1"/>
</dbReference>
<dbReference type="InterPro" id="IPR027843">
    <property type="entry name" value="DUF4440"/>
</dbReference>
<dbReference type="InterPro" id="IPR032710">
    <property type="entry name" value="NTF2-like_dom_sf"/>
</dbReference>
<accession>A0ABS4Q1V3</accession>
<evidence type="ECO:0000313" key="3">
    <source>
        <dbReference type="Proteomes" id="UP000741013"/>
    </source>
</evidence>
<dbReference type="SUPFAM" id="SSF54427">
    <property type="entry name" value="NTF2-like"/>
    <property type="match status" value="1"/>
</dbReference>
<organism evidence="2 3">
    <name type="scientific">Amycolatopsis magusensis</name>
    <dbReference type="NCBI Taxonomy" id="882444"/>
    <lineage>
        <taxon>Bacteria</taxon>
        <taxon>Bacillati</taxon>
        <taxon>Actinomycetota</taxon>
        <taxon>Actinomycetes</taxon>
        <taxon>Pseudonocardiales</taxon>
        <taxon>Pseudonocardiaceae</taxon>
        <taxon>Amycolatopsis</taxon>
    </lineage>
</organism>